<sequence>MGIQEQSRNVQNGADIVKILAQKSFDIGSIVNTIEEIAAQTNLLALNARH</sequence>
<proteinExistence type="predicted"/>
<dbReference type="GO" id="GO:0007165">
    <property type="term" value="P:signal transduction"/>
    <property type="evidence" value="ECO:0007669"/>
    <property type="project" value="InterPro"/>
</dbReference>
<dbReference type="GO" id="GO:0006935">
    <property type="term" value="P:chemotaxis"/>
    <property type="evidence" value="ECO:0007669"/>
    <property type="project" value="UniProtKB-ARBA"/>
</dbReference>
<dbReference type="Proteomes" id="UP000250086">
    <property type="component" value="Unassembled WGS sequence"/>
</dbReference>
<feature type="domain" description="Methyl-accepting transducer" evidence="1">
    <location>
        <begin position="5"/>
        <end position="48"/>
    </location>
</feature>
<name>A0A2X0VCZ8_9GAMM</name>
<dbReference type="GO" id="GO:0016020">
    <property type="term" value="C:membrane"/>
    <property type="evidence" value="ECO:0007669"/>
    <property type="project" value="InterPro"/>
</dbReference>
<keyword evidence="3" id="KW-1185">Reference proteome</keyword>
<dbReference type="EMBL" id="UAPV01000001">
    <property type="protein sequence ID" value="SPT71036.1"/>
    <property type="molecule type" value="Genomic_DNA"/>
</dbReference>
<dbReference type="Pfam" id="PF00015">
    <property type="entry name" value="MCPsignal"/>
    <property type="match status" value="1"/>
</dbReference>
<organism evidence="2 3">
    <name type="scientific">Anaerobiospirillum thomasii</name>
    <dbReference type="NCBI Taxonomy" id="179995"/>
    <lineage>
        <taxon>Bacteria</taxon>
        <taxon>Pseudomonadati</taxon>
        <taxon>Pseudomonadota</taxon>
        <taxon>Gammaproteobacteria</taxon>
        <taxon>Aeromonadales</taxon>
        <taxon>Succinivibrionaceae</taxon>
        <taxon>Anaerobiospirillum</taxon>
    </lineage>
</organism>
<dbReference type="InterPro" id="IPR004089">
    <property type="entry name" value="MCPsignal_dom"/>
</dbReference>
<evidence type="ECO:0000259" key="1">
    <source>
        <dbReference type="Pfam" id="PF00015"/>
    </source>
</evidence>
<dbReference type="SUPFAM" id="SSF58104">
    <property type="entry name" value="Methyl-accepting chemotaxis protein (MCP) signaling domain"/>
    <property type="match status" value="1"/>
</dbReference>
<evidence type="ECO:0000313" key="2">
    <source>
        <dbReference type="EMBL" id="SPT71036.1"/>
    </source>
</evidence>
<dbReference type="AlphaFoldDB" id="A0A2X0VCZ8"/>
<gene>
    <name evidence="2" type="ORF">NCTC13093_02466</name>
</gene>
<protein>
    <submittedName>
        <fullName evidence="2">Methyl-accepting chemotaxis protein (MCP) signaling domain</fullName>
    </submittedName>
</protein>
<evidence type="ECO:0000313" key="3">
    <source>
        <dbReference type="Proteomes" id="UP000250086"/>
    </source>
</evidence>
<reference evidence="2 3" key="1">
    <citation type="submission" date="2018-06" db="EMBL/GenBank/DDBJ databases">
        <authorList>
            <consortium name="Pathogen Informatics"/>
            <person name="Doyle S."/>
        </authorList>
    </citation>
    <scope>NUCLEOTIDE SEQUENCE [LARGE SCALE GENOMIC DNA]</scope>
    <source>
        <strain evidence="2 3">NCTC13093</strain>
    </source>
</reference>
<accession>A0A2X0VCZ8</accession>
<dbReference type="Gene3D" id="1.10.287.950">
    <property type="entry name" value="Methyl-accepting chemotaxis protein"/>
    <property type="match status" value="1"/>
</dbReference>